<evidence type="ECO:0000259" key="19">
    <source>
        <dbReference type="PROSITE" id="PS50941"/>
    </source>
</evidence>
<evidence type="ECO:0000256" key="6">
    <source>
        <dbReference type="ARBA" id="ARBA00022669"/>
    </source>
</evidence>
<feature type="signal peptide" evidence="18">
    <location>
        <begin position="1"/>
        <end position="22"/>
    </location>
</feature>
<dbReference type="InterPro" id="IPR017853">
    <property type="entry name" value="GH"/>
</dbReference>
<dbReference type="InterPro" id="IPR050542">
    <property type="entry name" value="Glycosyl_Hydrlase18_Chitinase"/>
</dbReference>
<dbReference type="GO" id="GO:0005886">
    <property type="term" value="C:plasma membrane"/>
    <property type="evidence" value="ECO:0007669"/>
    <property type="project" value="UniProtKB-SubCell"/>
</dbReference>
<dbReference type="GO" id="GO:0008843">
    <property type="term" value="F:endochitinase activity"/>
    <property type="evidence" value="ECO:0007669"/>
    <property type="project" value="UniProtKB-EC"/>
</dbReference>
<dbReference type="SUPFAM" id="SSF51445">
    <property type="entry name" value="(Trans)glycosidases"/>
    <property type="match status" value="1"/>
</dbReference>
<sequence>MQLFTFFSSIITVFIFIHSCQALYNPSSKSNIALYWGQGAGQQRLSYFCAKSTVDVIPIAFVNIFPAQGNGFPGTNFGNQCWGPPYVYPGPGNNPTLNQLQSECPNLVADIPICQGTYSKKIVLSLGGASQTYQLTGASDGVAFADFLWGAFGPQTPSWPASGQPRPFDGPNGQEVEVDGFDFDIEMPSTANIAGYIAMASRLRTLFKRASKPYLLTGAPQCIAPDANMGALMKAVAFDIIWVQFYNTPQCSARSWITANPNHVDGKPEVTSGFGYHSWTTFLDGTASKAAKLYIGVLGAPDASNYYLSLNELSSLVDVCYCDGRFGGVMIWEATTADTNAAGPYYSAVKSILTGYDSKPPRLCPPATSTTSSAKSATKTSVFSAKTSSSKSTTSTAKSSSKATTTKSTSSQASKSTKPPGNKTTSKSSSSTFTTETISKSTSLSASPGPSPPAGACGAPYGVSCSAGYCCSQYGYCGNGAAYCSTGCQPAFGICG</sequence>
<evidence type="ECO:0000256" key="4">
    <source>
        <dbReference type="ARBA" id="ARBA00022475"/>
    </source>
</evidence>
<dbReference type="InterPro" id="IPR018371">
    <property type="entry name" value="Chitin-binding_1_CS"/>
</dbReference>
<evidence type="ECO:0000256" key="12">
    <source>
        <dbReference type="ARBA" id="ARBA00023295"/>
    </source>
</evidence>
<dbReference type="InterPro" id="IPR001223">
    <property type="entry name" value="Glyco_hydro18_cat"/>
</dbReference>
<evidence type="ECO:0000256" key="2">
    <source>
        <dbReference type="ARBA" id="ARBA00004609"/>
    </source>
</evidence>
<evidence type="ECO:0000256" key="10">
    <source>
        <dbReference type="ARBA" id="ARBA00023277"/>
    </source>
</evidence>
<comment type="catalytic activity">
    <reaction evidence="1">
        <text>Random endo-hydrolysis of N-acetyl-beta-D-glucosaminide (1-&gt;4)-beta-linkages in chitin and chitodextrins.</text>
        <dbReference type="EC" id="3.2.1.14"/>
    </reaction>
</comment>
<dbReference type="Gene3D" id="3.30.60.10">
    <property type="entry name" value="Endochitinase-like"/>
    <property type="match status" value="1"/>
</dbReference>
<keyword evidence="9" id="KW-0472">Membrane</keyword>
<evidence type="ECO:0000313" key="21">
    <source>
        <dbReference type="EMBL" id="PMD52364.1"/>
    </source>
</evidence>
<dbReference type="InterPro" id="IPR001579">
    <property type="entry name" value="Glyco_hydro_18_chit_AS"/>
</dbReference>
<comment type="similarity">
    <text evidence="16">Belongs to the glycosyl hydrolase 18 family.</text>
</comment>
<comment type="caution">
    <text evidence="14">Lacks conserved residue(s) required for the propagation of feature annotation.</text>
</comment>
<evidence type="ECO:0000256" key="8">
    <source>
        <dbReference type="ARBA" id="ARBA00023024"/>
    </source>
</evidence>
<proteinExistence type="inferred from homology"/>
<reference evidence="21 22" key="1">
    <citation type="submission" date="2016-04" db="EMBL/GenBank/DDBJ databases">
        <title>A degradative enzymes factory behind the ericoid mycorrhizal symbiosis.</title>
        <authorList>
            <consortium name="DOE Joint Genome Institute"/>
            <person name="Martino E."/>
            <person name="Morin E."/>
            <person name="Grelet G."/>
            <person name="Kuo A."/>
            <person name="Kohler A."/>
            <person name="Daghino S."/>
            <person name="Barry K."/>
            <person name="Choi C."/>
            <person name="Cichocki N."/>
            <person name="Clum A."/>
            <person name="Copeland A."/>
            <person name="Hainaut M."/>
            <person name="Haridas S."/>
            <person name="Labutti K."/>
            <person name="Lindquist E."/>
            <person name="Lipzen A."/>
            <person name="Khouja H.-R."/>
            <person name="Murat C."/>
            <person name="Ohm R."/>
            <person name="Olson A."/>
            <person name="Spatafora J."/>
            <person name="Veneault-Fourrey C."/>
            <person name="Henrissat B."/>
            <person name="Grigoriev I."/>
            <person name="Martin F."/>
            <person name="Perotto S."/>
        </authorList>
    </citation>
    <scope>NUCLEOTIDE SEQUENCE [LARGE SCALE GENOMIC DNA]</scope>
    <source>
        <strain evidence="21 22">E</strain>
    </source>
</reference>
<dbReference type="RefSeq" id="XP_024729268.1">
    <property type="nucleotide sequence ID" value="XM_024878641.1"/>
</dbReference>
<keyword evidence="7 15" id="KW-0378">Hydrolase</keyword>
<dbReference type="GO" id="GO:0098552">
    <property type="term" value="C:side of membrane"/>
    <property type="evidence" value="ECO:0007669"/>
    <property type="project" value="UniProtKB-KW"/>
</dbReference>
<dbReference type="EC" id="3.2.1.14" evidence="3"/>
<dbReference type="STRING" id="1095630.A0A2J6SNM7"/>
<feature type="domain" description="GH18" evidence="20">
    <location>
        <begin position="30"/>
        <end position="356"/>
    </location>
</feature>
<evidence type="ECO:0000256" key="1">
    <source>
        <dbReference type="ARBA" id="ARBA00000822"/>
    </source>
</evidence>
<evidence type="ECO:0000256" key="3">
    <source>
        <dbReference type="ARBA" id="ARBA00012729"/>
    </source>
</evidence>
<keyword evidence="13" id="KW-0624">Polysaccharide degradation</keyword>
<dbReference type="PROSITE" id="PS01095">
    <property type="entry name" value="GH18_1"/>
    <property type="match status" value="1"/>
</dbReference>
<keyword evidence="5" id="KW-0325">Glycoprotein</keyword>
<keyword evidence="22" id="KW-1185">Reference proteome</keyword>
<gene>
    <name evidence="21" type="ORF">K444DRAFT_600898</name>
</gene>
<keyword evidence="6 14" id="KW-0147">Chitin-binding</keyword>
<feature type="disulfide bond" evidence="14">
    <location>
        <begin position="470"/>
        <end position="484"/>
    </location>
</feature>
<dbReference type="PANTHER" id="PTHR45708">
    <property type="entry name" value="ENDOCHITINASE"/>
    <property type="match status" value="1"/>
</dbReference>
<feature type="domain" description="Chitin-binding type-1" evidence="19">
    <location>
        <begin position="454"/>
        <end position="496"/>
    </location>
</feature>
<evidence type="ECO:0000256" key="17">
    <source>
        <dbReference type="SAM" id="MobiDB-lite"/>
    </source>
</evidence>
<dbReference type="Gene3D" id="3.20.20.80">
    <property type="entry name" value="Glycosidases"/>
    <property type="match status" value="1"/>
</dbReference>
<evidence type="ECO:0000256" key="18">
    <source>
        <dbReference type="SAM" id="SignalP"/>
    </source>
</evidence>
<evidence type="ECO:0000313" key="22">
    <source>
        <dbReference type="Proteomes" id="UP000235371"/>
    </source>
</evidence>
<dbReference type="GO" id="GO:0006032">
    <property type="term" value="P:chitin catabolic process"/>
    <property type="evidence" value="ECO:0007669"/>
    <property type="project" value="UniProtKB-KW"/>
</dbReference>
<dbReference type="CDD" id="cd11618">
    <property type="entry name" value="ChtBD1_1"/>
    <property type="match status" value="1"/>
</dbReference>
<keyword evidence="10" id="KW-0119">Carbohydrate metabolism</keyword>
<dbReference type="OrthoDB" id="6020543at2759"/>
<dbReference type="Pfam" id="PF00187">
    <property type="entry name" value="Chitin_bind_1"/>
    <property type="match status" value="1"/>
</dbReference>
<dbReference type="InterPro" id="IPR036861">
    <property type="entry name" value="Endochitinase-like_sf"/>
</dbReference>
<dbReference type="GO" id="GO:0000272">
    <property type="term" value="P:polysaccharide catabolic process"/>
    <property type="evidence" value="ECO:0007669"/>
    <property type="project" value="UniProtKB-KW"/>
</dbReference>
<dbReference type="GeneID" id="36586718"/>
<keyword evidence="5" id="KW-0336">GPI-anchor</keyword>
<dbReference type="Pfam" id="PF00704">
    <property type="entry name" value="Glyco_hydro_18"/>
    <property type="match status" value="1"/>
</dbReference>
<evidence type="ECO:0000256" key="7">
    <source>
        <dbReference type="ARBA" id="ARBA00022801"/>
    </source>
</evidence>
<name>A0A2J6SNM7_9HELO</name>
<feature type="region of interest" description="Disordered" evidence="17">
    <location>
        <begin position="390"/>
        <end position="434"/>
    </location>
</feature>
<evidence type="ECO:0000256" key="15">
    <source>
        <dbReference type="RuleBase" id="RU000489"/>
    </source>
</evidence>
<dbReference type="EMBL" id="KZ613905">
    <property type="protein sequence ID" value="PMD52364.1"/>
    <property type="molecule type" value="Genomic_DNA"/>
</dbReference>
<evidence type="ECO:0000256" key="9">
    <source>
        <dbReference type="ARBA" id="ARBA00023136"/>
    </source>
</evidence>
<dbReference type="PROSITE" id="PS51910">
    <property type="entry name" value="GH18_2"/>
    <property type="match status" value="1"/>
</dbReference>
<keyword evidence="4" id="KW-1003">Cell membrane</keyword>
<keyword evidence="12 15" id="KW-0326">Glycosidase</keyword>
<keyword evidence="8" id="KW-0146">Chitin degradation</keyword>
<dbReference type="Proteomes" id="UP000235371">
    <property type="component" value="Unassembled WGS sequence"/>
</dbReference>
<dbReference type="GO" id="GO:0005576">
    <property type="term" value="C:extracellular region"/>
    <property type="evidence" value="ECO:0007669"/>
    <property type="project" value="TreeGrafter"/>
</dbReference>
<feature type="disulfide bond" evidence="14">
    <location>
        <begin position="465"/>
        <end position="477"/>
    </location>
</feature>
<evidence type="ECO:0000256" key="5">
    <source>
        <dbReference type="ARBA" id="ARBA00022622"/>
    </source>
</evidence>
<feature type="chain" id="PRO_5014387751" description="chitinase" evidence="18">
    <location>
        <begin position="23"/>
        <end position="496"/>
    </location>
</feature>
<organism evidence="21 22">
    <name type="scientific">Hyaloscypha bicolor E</name>
    <dbReference type="NCBI Taxonomy" id="1095630"/>
    <lineage>
        <taxon>Eukaryota</taxon>
        <taxon>Fungi</taxon>
        <taxon>Dikarya</taxon>
        <taxon>Ascomycota</taxon>
        <taxon>Pezizomycotina</taxon>
        <taxon>Leotiomycetes</taxon>
        <taxon>Helotiales</taxon>
        <taxon>Hyaloscyphaceae</taxon>
        <taxon>Hyaloscypha</taxon>
        <taxon>Hyaloscypha bicolor</taxon>
    </lineage>
</organism>
<dbReference type="PANTHER" id="PTHR45708:SF47">
    <property type="entry name" value="ENDOCHITINASE A"/>
    <property type="match status" value="1"/>
</dbReference>
<evidence type="ECO:0000259" key="20">
    <source>
        <dbReference type="PROSITE" id="PS51910"/>
    </source>
</evidence>
<evidence type="ECO:0000256" key="13">
    <source>
        <dbReference type="ARBA" id="ARBA00023326"/>
    </source>
</evidence>
<dbReference type="PROSITE" id="PS00026">
    <property type="entry name" value="CHIT_BIND_I_1"/>
    <property type="match status" value="1"/>
</dbReference>
<dbReference type="PROSITE" id="PS50941">
    <property type="entry name" value="CHIT_BIND_I_2"/>
    <property type="match status" value="1"/>
</dbReference>
<dbReference type="SUPFAM" id="SSF57016">
    <property type="entry name" value="Plant lectins/antimicrobial peptides"/>
    <property type="match status" value="1"/>
</dbReference>
<dbReference type="InParanoid" id="A0A2J6SNM7"/>
<dbReference type="InterPro" id="IPR001002">
    <property type="entry name" value="Chitin-bd_1"/>
</dbReference>
<dbReference type="GO" id="GO:0008061">
    <property type="term" value="F:chitin binding"/>
    <property type="evidence" value="ECO:0007669"/>
    <property type="project" value="UniProtKB-UniRule"/>
</dbReference>
<keyword evidence="18" id="KW-0732">Signal</keyword>
<accession>A0A2J6SNM7</accession>
<keyword evidence="14" id="KW-1015">Disulfide bond</keyword>
<protein>
    <recommendedName>
        <fullName evidence="3">chitinase</fullName>
        <ecNumber evidence="3">3.2.1.14</ecNumber>
    </recommendedName>
</protein>
<evidence type="ECO:0000256" key="16">
    <source>
        <dbReference type="RuleBase" id="RU004453"/>
    </source>
</evidence>
<dbReference type="SMART" id="SM00270">
    <property type="entry name" value="ChtBD1"/>
    <property type="match status" value="1"/>
</dbReference>
<evidence type="ECO:0000256" key="11">
    <source>
        <dbReference type="ARBA" id="ARBA00023288"/>
    </source>
</evidence>
<dbReference type="AlphaFoldDB" id="A0A2J6SNM7"/>
<comment type="subcellular location">
    <subcellularLocation>
        <location evidence="2">Cell membrane</location>
        <topology evidence="2">Lipid-anchor</topology>
        <topology evidence="2">GPI-anchor</topology>
    </subcellularLocation>
</comment>
<evidence type="ECO:0000256" key="14">
    <source>
        <dbReference type="PROSITE-ProRule" id="PRU00261"/>
    </source>
</evidence>
<keyword evidence="11" id="KW-0449">Lipoprotein</keyword>